<dbReference type="EMBL" id="JBIAWJ010000037">
    <property type="protein sequence ID" value="MFF4527391.1"/>
    <property type="molecule type" value="Genomic_DNA"/>
</dbReference>
<comment type="caution">
    <text evidence="1">The sequence shown here is derived from an EMBL/GenBank/DDBJ whole genome shotgun (WGS) entry which is preliminary data.</text>
</comment>
<name>A0ABW6UVC2_9ACTN</name>
<sequence>MSIALRLDAVAVCRERLWKTDWVIELDIRSFFDNLDHDGRALLAASCSYPTASAACEVPDNLSRSRSQAQPRRLPPELLSKRCSATGSGSGFVAGDALSLLDIEQRDGR</sequence>
<organism evidence="1 2">
    <name type="scientific">Streptomyces bluensis</name>
    <dbReference type="NCBI Taxonomy" id="33897"/>
    <lineage>
        <taxon>Bacteria</taxon>
        <taxon>Bacillati</taxon>
        <taxon>Actinomycetota</taxon>
        <taxon>Actinomycetes</taxon>
        <taxon>Kitasatosporales</taxon>
        <taxon>Streptomycetaceae</taxon>
        <taxon>Streptomyces</taxon>
    </lineage>
</organism>
<keyword evidence="2" id="KW-1185">Reference proteome</keyword>
<dbReference type="Proteomes" id="UP001602058">
    <property type="component" value="Unassembled WGS sequence"/>
</dbReference>
<evidence type="ECO:0000313" key="2">
    <source>
        <dbReference type="Proteomes" id="UP001602058"/>
    </source>
</evidence>
<protein>
    <recommendedName>
        <fullName evidence="3">Reverse transcriptase domain-containing protein</fullName>
    </recommendedName>
</protein>
<reference evidence="1 2" key="1">
    <citation type="submission" date="2024-10" db="EMBL/GenBank/DDBJ databases">
        <title>The Natural Products Discovery Center: Release of the First 8490 Sequenced Strains for Exploring Actinobacteria Biosynthetic Diversity.</title>
        <authorList>
            <person name="Kalkreuter E."/>
            <person name="Kautsar S.A."/>
            <person name="Yang D."/>
            <person name="Bader C.D."/>
            <person name="Teijaro C.N."/>
            <person name="Fluegel L."/>
            <person name="Davis C.M."/>
            <person name="Simpson J.R."/>
            <person name="Lauterbach L."/>
            <person name="Steele A.D."/>
            <person name="Gui C."/>
            <person name="Meng S."/>
            <person name="Li G."/>
            <person name="Viehrig K."/>
            <person name="Ye F."/>
            <person name="Su P."/>
            <person name="Kiefer A.F."/>
            <person name="Nichols A."/>
            <person name="Cepeda A.J."/>
            <person name="Yan W."/>
            <person name="Fan B."/>
            <person name="Jiang Y."/>
            <person name="Adhikari A."/>
            <person name="Zheng C.-J."/>
            <person name="Schuster L."/>
            <person name="Cowan T.M."/>
            <person name="Smanski M.J."/>
            <person name="Chevrette M.G."/>
            <person name="De Carvalho L.P.S."/>
            <person name="Shen B."/>
        </authorList>
    </citation>
    <scope>NUCLEOTIDE SEQUENCE [LARGE SCALE GENOMIC DNA]</scope>
    <source>
        <strain evidence="1 2">NPDC001390</strain>
    </source>
</reference>
<dbReference type="RefSeq" id="WP_351087444.1">
    <property type="nucleotide sequence ID" value="NZ_JBEOZG010000052.1"/>
</dbReference>
<evidence type="ECO:0000313" key="1">
    <source>
        <dbReference type="EMBL" id="MFF4527391.1"/>
    </source>
</evidence>
<proteinExistence type="predicted"/>
<evidence type="ECO:0008006" key="3">
    <source>
        <dbReference type="Google" id="ProtNLM"/>
    </source>
</evidence>
<accession>A0ABW6UVC2</accession>
<gene>
    <name evidence="1" type="ORF">ACFY1D_39155</name>
</gene>